<dbReference type="PATRIC" id="fig|1319815.3.peg.2219"/>
<proteinExistence type="inferred from homology"/>
<comment type="caution">
    <text evidence="6">Lacks conserved residue(s) required for the propagation of feature annotation.</text>
</comment>
<evidence type="ECO:0000256" key="6">
    <source>
        <dbReference type="HAMAP-Rule" id="MF_00074"/>
    </source>
</evidence>
<keyword evidence="5 6" id="KW-0949">S-adenosyl-L-methionine</keyword>
<dbReference type="InterPro" id="IPR029063">
    <property type="entry name" value="SAM-dependent_MTases_sf"/>
</dbReference>
<keyword evidence="8" id="KW-1185">Reference proteome</keyword>
<comment type="caution">
    <text evidence="7">The sequence shown here is derived from an EMBL/GenBank/DDBJ whole genome shotgun (WGS) entry which is preliminary data.</text>
</comment>
<dbReference type="Pfam" id="PF02527">
    <property type="entry name" value="GidB"/>
    <property type="match status" value="1"/>
</dbReference>
<reference evidence="7 8" key="1">
    <citation type="submission" date="2013-08" db="EMBL/GenBank/DDBJ databases">
        <authorList>
            <person name="Weinstock G."/>
            <person name="Sodergren E."/>
            <person name="Wylie T."/>
            <person name="Fulton L."/>
            <person name="Fulton R."/>
            <person name="Fronick C."/>
            <person name="O'Laughlin M."/>
            <person name="Godfrey J."/>
            <person name="Miner T."/>
            <person name="Herter B."/>
            <person name="Appelbaum E."/>
            <person name="Cordes M."/>
            <person name="Lek S."/>
            <person name="Wollam A."/>
            <person name="Pepin K.H."/>
            <person name="Palsikar V.B."/>
            <person name="Mitreva M."/>
            <person name="Wilson R.K."/>
        </authorList>
    </citation>
    <scope>NUCLEOTIDE SEQUENCE [LARGE SCALE GENOMIC DNA]</scope>
    <source>
        <strain evidence="7 8">ATCC BAA-474</strain>
    </source>
</reference>
<dbReference type="FunFam" id="3.40.50.150:FF:000041">
    <property type="entry name" value="Ribosomal RNA small subunit methyltransferase G"/>
    <property type="match status" value="1"/>
</dbReference>
<gene>
    <name evidence="6" type="primary">rsmG</name>
    <name evidence="7" type="ORF">HMPREF0202_02313</name>
</gene>
<dbReference type="EC" id="2.1.1.-" evidence="6"/>
<evidence type="ECO:0000256" key="2">
    <source>
        <dbReference type="ARBA" id="ARBA00022552"/>
    </source>
</evidence>
<feature type="binding site" evidence="6">
    <location>
        <position position="81"/>
    </location>
    <ligand>
        <name>S-adenosyl-L-methionine</name>
        <dbReference type="ChEBI" id="CHEBI:59789"/>
    </ligand>
</feature>
<dbReference type="HAMAP" id="MF_00074">
    <property type="entry name" value="16SrRNA_methyltr_G"/>
    <property type="match status" value="1"/>
</dbReference>
<comment type="subcellular location">
    <subcellularLocation>
        <location evidence="6">Cytoplasm</location>
    </subcellularLocation>
</comment>
<dbReference type="Gene3D" id="3.40.50.150">
    <property type="entry name" value="Vaccinia Virus protein VP39"/>
    <property type="match status" value="1"/>
</dbReference>
<evidence type="ECO:0000256" key="4">
    <source>
        <dbReference type="ARBA" id="ARBA00022679"/>
    </source>
</evidence>
<dbReference type="CDD" id="cd02440">
    <property type="entry name" value="AdoMet_MTases"/>
    <property type="match status" value="1"/>
</dbReference>
<keyword evidence="4 6" id="KW-0808">Transferase</keyword>
<keyword evidence="3 6" id="KW-0489">Methyltransferase</keyword>
<feature type="binding site" evidence="6">
    <location>
        <position position="76"/>
    </location>
    <ligand>
        <name>S-adenosyl-L-methionine</name>
        <dbReference type="ChEBI" id="CHEBI:59789"/>
    </ligand>
</feature>
<evidence type="ECO:0000256" key="5">
    <source>
        <dbReference type="ARBA" id="ARBA00022691"/>
    </source>
</evidence>
<dbReference type="Proteomes" id="UP000017081">
    <property type="component" value="Unassembled WGS sequence"/>
</dbReference>
<comment type="similarity">
    <text evidence="6">Belongs to the methyltransferase superfamily. RNA methyltransferase RsmG family.</text>
</comment>
<dbReference type="SUPFAM" id="SSF53335">
    <property type="entry name" value="S-adenosyl-L-methionine-dependent methyltransferases"/>
    <property type="match status" value="1"/>
</dbReference>
<comment type="function">
    <text evidence="6">Specifically methylates the N7 position of a guanine in 16S rRNA.</text>
</comment>
<sequence>MREYLVEGIKKIGLKYTDKKIDNLIKYLEYLVAYNKHTNLTAIRDTKDAIEKHFLDSLLLQNLLDEKNGTKAIDIGTGAGFPGMVLAIFNPNIEFVLMDSVGKKTTFLQNVKELLNLENVTVVNSRAEDYINDSNRESFDIGLCRGVNKLNVILEYMIPFIKVEGHFLAQKMAGTEEEGEATNALETLGAKIVKIHRYKLPNYGDERLVVEILKEKSTDKKYPRRAGVALKKPL</sequence>
<protein>
    <recommendedName>
        <fullName evidence="6">Ribosomal RNA small subunit methyltransferase G</fullName>
        <ecNumber evidence="6">2.1.1.-</ecNumber>
    </recommendedName>
    <alternativeName>
        <fullName evidence="6">16S rRNA 7-methylguanosine methyltransferase</fullName>
        <shortName evidence="6">16S rRNA m7G methyltransferase</shortName>
    </alternativeName>
</protein>
<dbReference type="GO" id="GO:0070043">
    <property type="term" value="F:rRNA (guanine-N7-)-methyltransferase activity"/>
    <property type="evidence" value="ECO:0007669"/>
    <property type="project" value="UniProtKB-UniRule"/>
</dbReference>
<dbReference type="GO" id="GO:0005829">
    <property type="term" value="C:cytosol"/>
    <property type="evidence" value="ECO:0007669"/>
    <property type="project" value="TreeGrafter"/>
</dbReference>
<feature type="binding site" evidence="6">
    <location>
        <begin position="127"/>
        <end position="128"/>
    </location>
    <ligand>
        <name>S-adenosyl-L-methionine</name>
        <dbReference type="ChEBI" id="CHEBI:59789"/>
    </ligand>
</feature>
<dbReference type="AlphaFoldDB" id="U7V7E5"/>
<accession>U7V7E5</accession>
<dbReference type="PANTHER" id="PTHR31760">
    <property type="entry name" value="S-ADENOSYL-L-METHIONINE-DEPENDENT METHYLTRANSFERASES SUPERFAMILY PROTEIN"/>
    <property type="match status" value="1"/>
</dbReference>
<feature type="binding site" evidence="6">
    <location>
        <position position="145"/>
    </location>
    <ligand>
        <name>S-adenosyl-L-methionine</name>
        <dbReference type="ChEBI" id="CHEBI:59789"/>
    </ligand>
</feature>
<name>U7V7E5_9FUSO</name>
<dbReference type="HOGENOM" id="CLU_065341_0_0_0"/>
<evidence type="ECO:0000313" key="8">
    <source>
        <dbReference type="Proteomes" id="UP000017081"/>
    </source>
</evidence>
<evidence type="ECO:0000313" key="7">
    <source>
        <dbReference type="EMBL" id="ERT67627.1"/>
    </source>
</evidence>
<dbReference type="PANTHER" id="PTHR31760:SF0">
    <property type="entry name" value="S-ADENOSYL-L-METHIONINE-DEPENDENT METHYLTRANSFERASES SUPERFAMILY PROTEIN"/>
    <property type="match status" value="1"/>
</dbReference>
<dbReference type="RefSeq" id="WP_023051845.1">
    <property type="nucleotide sequence ID" value="NZ_CP173065.2"/>
</dbReference>
<keyword evidence="2 6" id="KW-0698">rRNA processing</keyword>
<dbReference type="eggNOG" id="COG0357">
    <property type="taxonomic scope" value="Bacteria"/>
</dbReference>
<dbReference type="EMBL" id="AXZF01000111">
    <property type="protein sequence ID" value="ERT67627.1"/>
    <property type="molecule type" value="Genomic_DNA"/>
</dbReference>
<evidence type="ECO:0000256" key="1">
    <source>
        <dbReference type="ARBA" id="ARBA00022490"/>
    </source>
</evidence>
<dbReference type="NCBIfam" id="TIGR00138">
    <property type="entry name" value="rsmG_gidB"/>
    <property type="match status" value="1"/>
</dbReference>
<evidence type="ECO:0000256" key="3">
    <source>
        <dbReference type="ARBA" id="ARBA00022603"/>
    </source>
</evidence>
<keyword evidence="1 6" id="KW-0963">Cytoplasm</keyword>
<organism evidence="7 8">
    <name type="scientific">Cetobacterium somerae ATCC BAA-474</name>
    <dbReference type="NCBI Taxonomy" id="1319815"/>
    <lineage>
        <taxon>Bacteria</taxon>
        <taxon>Fusobacteriati</taxon>
        <taxon>Fusobacteriota</taxon>
        <taxon>Fusobacteriia</taxon>
        <taxon>Fusobacteriales</taxon>
        <taxon>Fusobacteriaceae</taxon>
        <taxon>Cetobacterium</taxon>
    </lineage>
</organism>
<dbReference type="PIRSF" id="PIRSF003078">
    <property type="entry name" value="GidB"/>
    <property type="match status" value="1"/>
</dbReference>
<dbReference type="STRING" id="1319815.HMPREF0202_02313"/>
<dbReference type="InterPro" id="IPR003682">
    <property type="entry name" value="rRNA_ssu_MeTfrase_G"/>
</dbReference>